<organism evidence="2 3">
    <name type="scientific">Phenylobacterium ferrooxidans</name>
    <dbReference type="NCBI Taxonomy" id="2982689"/>
    <lineage>
        <taxon>Bacteria</taxon>
        <taxon>Pseudomonadati</taxon>
        <taxon>Pseudomonadota</taxon>
        <taxon>Alphaproteobacteria</taxon>
        <taxon>Caulobacterales</taxon>
        <taxon>Caulobacteraceae</taxon>
        <taxon>Phenylobacterium</taxon>
    </lineage>
</organism>
<dbReference type="Proteomes" id="UP001598130">
    <property type="component" value="Unassembled WGS sequence"/>
</dbReference>
<dbReference type="SUPFAM" id="SSF53474">
    <property type="entry name" value="alpha/beta-Hydrolases"/>
    <property type="match status" value="1"/>
</dbReference>
<feature type="chain" id="PRO_5047031117" evidence="1">
    <location>
        <begin position="25"/>
        <end position="471"/>
    </location>
</feature>
<dbReference type="Gene3D" id="3.40.50.1820">
    <property type="entry name" value="alpha/beta hydrolase"/>
    <property type="match status" value="1"/>
</dbReference>
<sequence>MNLLKLLGGVIAAAALAAAPAAVAKGPNALDAYVAKPEPSFGWKVVGPISGPGYHGAVLEMTSQSWTTETMLPGQDLWKHWVTVIVPDKVTSDKGFLYITGGDKGDAAPTKAVDRFAKLAVETSSVVVELDDVPNQPLRFSDEPKDHVEDEIIAYLQARYAKTRDPNQLLRLPMVKSGTQAMTAAQQYLASDAGGRMKLNGFVVAGGSKRGWTTWLVGAVDRRVIGIVPIVINVLNVDATAIHHWRAMGYFSPALGDYVHYGLIPGMIGKPGLRGVNLIEDPINYQDRPQMRIPKFVINAVGDEYFPPDNTRFGYYKVAEPKRLRMIPNSKHSTAGTDIMESITAFHDAVIRNRPIPSYRWGVRKDGAIVVRSAVKPMEVFLWQGTNPKARDFRVDSIGKAFTATRLQPQKDGSYVGLPAQLKSGFTAYFVELVYPSGTKYPFKFTTEVQVSPDVLPYRWEDAKPITAPTS</sequence>
<dbReference type="InterPro" id="IPR029058">
    <property type="entry name" value="AB_hydrolase_fold"/>
</dbReference>
<dbReference type="Pfam" id="PF10142">
    <property type="entry name" value="PhoPQ_related"/>
    <property type="match status" value="1"/>
</dbReference>
<dbReference type="RefSeq" id="WP_305704740.1">
    <property type="nucleotide sequence ID" value="NZ_JAOTJD010000073.1"/>
</dbReference>
<evidence type="ECO:0000256" key="1">
    <source>
        <dbReference type="SAM" id="SignalP"/>
    </source>
</evidence>
<feature type="signal peptide" evidence="1">
    <location>
        <begin position="1"/>
        <end position="24"/>
    </location>
</feature>
<keyword evidence="1" id="KW-0732">Signal</keyword>
<dbReference type="InterPro" id="IPR009199">
    <property type="entry name" value="PhoPQ-act_pathogen-rel_PqaA"/>
</dbReference>
<dbReference type="PANTHER" id="PTHR31497">
    <property type="entry name" value="AUTOCRINE PROLIFERATION REPRESSOR PROTEIN A"/>
    <property type="match status" value="1"/>
</dbReference>
<name>A0ABW6CU89_9CAUL</name>
<dbReference type="EMBL" id="JAOTJD010000073">
    <property type="protein sequence ID" value="MFD3266635.1"/>
    <property type="molecule type" value="Genomic_DNA"/>
</dbReference>
<keyword evidence="3" id="KW-1185">Reference proteome</keyword>
<evidence type="ECO:0000313" key="3">
    <source>
        <dbReference type="Proteomes" id="UP001598130"/>
    </source>
</evidence>
<proteinExistence type="predicted"/>
<gene>
    <name evidence="2" type="ORF">OCL97_22070</name>
</gene>
<comment type="caution">
    <text evidence="2">The sequence shown here is derived from an EMBL/GenBank/DDBJ whole genome shotgun (WGS) entry which is preliminary data.</text>
</comment>
<accession>A0ABW6CU89</accession>
<evidence type="ECO:0000313" key="2">
    <source>
        <dbReference type="EMBL" id="MFD3266635.1"/>
    </source>
</evidence>
<reference evidence="2 3" key="1">
    <citation type="submission" date="2022-09" db="EMBL/GenBank/DDBJ databases">
        <title>New species of Phenylobacterium.</title>
        <authorList>
            <person name="Mieszkin S."/>
        </authorList>
    </citation>
    <scope>NUCLEOTIDE SEQUENCE [LARGE SCALE GENOMIC DNA]</scope>
    <source>
        <strain evidence="2 3">HK31-G</strain>
    </source>
</reference>
<dbReference type="PANTHER" id="PTHR31497:SF0">
    <property type="entry name" value="AUTOCRINE PROLIFERATION REPRESSOR PROTEIN A"/>
    <property type="match status" value="1"/>
</dbReference>
<dbReference type="PIRSF" id="PIRSF014728">
    <property type="entry name" value="PqaA"/>
    <property type="match status" value="1"/>
</dbReference>
<protein>
    <submittedName>
        <fullName evidence="2">PhoPQ-activated pathogenicity-related family protein</fullName>
    </submittedName>
</protein>